<evidence type="ECO:0000313" key="4">
    <source>
        <dbReference type="EMBL" id="PIK36526.1"/>
    </source>
</evidence>
<dbReference type="Gene3D" id="2.120.10.80">
    <property type="entry name" value="Kelch-type beta propeller"/>
    <property type="match status" value="1"/>
</dbReference>
<keyword evidence="2" id="KW-0677">Repeat</keyword>
<dbReference type="PANTHER" id="PTHR45632">
    <property type="entry name" value="LD33804P"/>
    <property type="match status" value="1"/>
</dbReference>
<dbReference type="OrthoDB" id="9982049at2759"/>
<reference evidence="4 5" key="1">
    <citation type="journal article" date="2017" name="PLoS Biol.">
        <title>The sea cucumber genome provides insights into morphological evolution and visceral regeneration.</title>
        <authorList>
            <person name="Zhang X."/>
            <person name="Sun L."/>
            <person name="Yuan J."/>
            <person name="Sun Y."/>
            <person name="Gao Y."/>
            <person name="Zhang L."/>
            <person name="Li S."/>
            <person name="Dai H."/>
            <person name="Hamel J.F."/>
            <person name="Liu C."/>
            <person name="Yu Y."/>
            <person name="Liu S."/>
            <person name="Lin W."/>
            <person name="Guo K."/>
            <person name="Jin S."/>
            <person name="Xu P."/>
            <person name="Storey K.B."/>
            <person name="Huan P."/>
            <person name="Zhang T."/>
            <person name="Zhou Y."/>
            <person name="Zhang J."/>
            <person name="Lin C."/>
            <person name="Li X."/>
            <person name="Xing L."/>
            <person name="Huo D."/>
            <person name="Sun M."/>
            <person name="Wang L."/>
            <person name="Mercier A."/>
            <person name="Li F."/>
            <person name="Yang H."/>
            <person name="Xiang J."/>
        </authorList>
    </citation>
    <scope>NUCLEOTIDE SEQUENCE [LARGE SCALE GENOMIC DNA]</scope>
    <source>
        <strain evidence="4">Shaxun</strain>
        <tissue evidence="4">Muscle</tissue>
    </source>
</reference>
<dbReference type="EMBL" id="MRZV01001661">
    <property type="protein sequence ID" value="PIK36526.1"/>
    <property type="molecule type" value="Genomic_DNA"/>
</dbReference>
<gene>
    <name evidence="4" type="ORF">BSL78_26634</name>
</gene>
<dbReference type="SUPFAM" id="SSF117281">
    <property type="entry name" value="Kelch motif"/>
    <property type="match status" value="1"/>
</dbReference>
<evidence type="ECO:0000256" key="2">
    <source>
        <dbReference type="ARBA" id="ARBA00022737"/>
    </source>
</evidence>
<dbReference type="SMART" id="SM00612">
    <property type="entry name" value="Kelch"/>
    <property type="match status" value="5"/>
</dbReference>
<evidence type="ECO:0000256" key="1">
    <source>
        <dbReference type="ARBA" id="ARBA00022441"/>
    </source>
</evidence>
<dbReference type="AlphaFoldDB" id="A0A2G8JL92"/>
<dbReference type="InterPro" id="IPR006652">
    <property type="entry name" value="Kelch_1"/>
</dbReference>
<dbReference type="Proteomes" id="UP000230750">
    <property type="component" value="Unassembled WGS sequence"/>
</dbReference>
<feature type="domain" description="Attractin/MKLN-like beta-propeller" evidence="3">
    <location>
        <begin position="2"/>
        <end position="226"/>
    </location>
</feature>
<dbReference type="STRING" id="307972.A0A2G8JL92"/>
<accession>A0A2G8JL92</accession>
<keyword evidence="5" id="KW-1185">Reference proteome</keyword>
<protein>
    <submittedName>
        <fullName evidence="4">Putative kelch-like protein 14</fullName>
    </submittedName>
</protein>
<evidence type="ECO:0000313" key="5">
    <source>
        <dbReference type="Proteomes" id="UP000230750"/>
    </source>
</evidence>
<name>A0A2G8JL92_STIJA</name>
<organism evidence="4 5">
    <name type="scientific">Stichopus japonicus</name>
    <name type="common">Sea cucumber</name>
    <dbReference type="NCBI Taxonomy" id="307972"/>
    <lineage>
        <taxon>Eukaryota</taxon>
        <taxon>Metazoa</taxon>
        <taxon>Echinodermata</taxon>
        <taxon>Eleutherozoa</taxon>
        <taxon>Echinozoa</taxon>
        <taxon>Holothuroidea</taxon>
        <taxon>Aspidochirotacea</taxon>
        <taxon>Aspidochirotida</taxon>
        <taxon>Stichopodidae</taxon>
        <taxon>Apostichopus</taxon>
    </lineage>
</organism>
<proteinExistence type="predicted"/>
<dbReference type="Pfam" id="PF24981">
    <property type="entry name" value="Beta-prop_ATRN-LZTR1"/>
    <property type="match status" value="1"/>
</dbReference>
<dbReference type="PANTHER" id="PTHR45632:SF17">
    <property type="entry name" value="KELCH-LIKE PROTEIN 31"/>
    <property type="match status" value="1"/>
</dbReference>
<dbReference type="InterPro" id="IPR056737">
    <property type="entry name" value="Beta-prop_ATRN-MKLN-like"/>
</dbReference>
<comment type="caution">
    <text evidence="4">The sequence shown here is derived from an EMBL/GenBank/DDBJ whole genome shotgun (WGS) entry which is preliminary data.</text>
</comment>
<keyword evidence="1" id="KW-0880">Kelch repeat</keyword>
<evidence type="ECO:0000259" key="3">
    <source>
        <dbReference type="Pfam" id="PF24981"/>
    </source>
</evidence>
<dbReference type="InterPro" id="IPR015915">
    <property type="entry name" value="Kelch-typ_b-propeller"/>
</dbReference>
<sequence>MPLKRVDHCVAVLNDFMYVAGGQVSLNSNGKESIGTLHRYDPRVNTWLQMCPMQQRRAFFHLSACDGLLYAVGGKNEQGALASAEVYDAAKNRWKFIASLNKPTYALAGSILMDQVHICGGFSNRTFQKSFLVYDKRRDEWHTKRPLCNARGFHMMCTLKDKLYVLGGNQLNVMGERVDVSSMERYSIEMDEWITISPMNVRSEYAGITTIDQKRIFVVGGYNGQSRLREKDVQAYSAEKDEWDVLGELPQPGLRMACCTLVLPRSVFREDFSQDYSSHDSSIVNNSQISLSHSLSSTLTR</sequence>